<keyword evidence="2" id="KW-1185">Reference proteome</keyword>
<dbReference type="SUPFAM" id="SSF53474">
    <property type="entry name" value="alpha/beta-Hydrolases"/>
    <property type="match status" value="1"/>
</dbReference>
<dbReference type="GO" id="GO:0016787">
    <property type="term" value="F:hydrolase activity"/>
    <property type="evidence" value="ECO:0007669"/>
    <property type="project" value="UniProtKB-KW"/>
</dbReference>
<dbReference type="Proteomes" id="UP001500235">
    <property type="component" value="Unassembled WGS sequence"/>
</dbReference>
<dbReference type="InterPro" id="IPR051321">
    <property type="entry name" value="PHA/PHB_synthase"/>
</dbReference>
<evidence type="ECO:0000313" key="2">
    <source>
        <dbReference type="Proteomes" id="UP001500235"/>
    </source>
</evidence>
<comment type="caution">
    <text evidence="1">The sequence shown here is derived from an EMBL/GenBank/DDBJ whole genome shotgun (WGS) entry which is preliminary data.</text>
</comment>
<reference evidence="2" key="1">
    <citation type="journal article" date="2019" name="Int. J. Syst. Evol. Microbiol.">
        <title>The Global Catalogue of Microorganisms (GCM) 10K type strain sequencing project: providing services to taxonomists for standard genome sequencing and annotation.</title>
        <authorList>
            <consortium name="The Broad Institute Genomics Platform"/>
            <consortium name="The Broad Institute Genome Sequencing Center for Infectious Disease"/>
            <person name="Wu L."/>
            <person name="Ma J."/>
        </authorList>
    </citation>
    <scope>NUCLEOTIDE SEQUENCE [LARGE SCALE GENOMIC DNA]</scope>
    <source>
        <strain evidence="2">JCM 17563</strain>
    </source>
</reference>
<accession>A0ABP7SRK0</accession>
<dbReference type="RefSeq" id="WP_344706545.1">
    <property type="nucleotide sequence ID" value="NZ_BAABBQ010000001.1"/>
</dbReference>
<dbReference type="EMBL" id="BAABBQ010000001">
    <property type="protein sequence ID" value="GAA4015442.1"/>
    <property type="molecule type" value="Genomic_DNA"/>
</dbReference>
<dbReference type="PANTHER" id="PTHR36837">
    <property type="entry name" value="POLY(3-HYDROXYALKANOATE) POLYMERASE SUBUNIT PHAC"/>
    <property type="match status" value="1"/>
</dbReference>
<name>A0ABP7SRK0_9SPHN</name>
<protein>
    <submittedName>
        <fullName evidence="1">Alpha/beta fold hydrolase</fullName>
    </submittedName>
</protein>
<sequence>MADDLAPPLAAPQQRRAPRPLPLFLELVREVAAGDPALAKAALTGLRRYEEAEEPPPGRERPVVASVDGTCLRDCGGDGPVLVLVPSLINPPTILDLDPDCSLAEALARDRRVLLLDWGPAAERATLTLSEHVTRRLLPLLAEIGPAILAGYCLGGTLSLAAARLRPEVTAVVTLASPWHFSAYPESARASLRQMLAGSAPVARHLGVLPMELLQSSFWMLDPERTVAKFARFAMLEPGSAESRRFVALELWANAGEALPLPAATELVETLFGADAPGRDCWLGGGLPDCPTLHVTASGDRIVPAASAASGPRLDSPSGHVGMIVGRHAPETLHAPLRQWLEGLGRRR</sequence>
<gene>
    <name evidence="1" type="ORF">GCM10022280_12730</name>
</gene>
<keyword evidence="1" id="KW-0378">Hydrolase</keyword>
<dbReference type="Gene3D" id="3.40.50.1820">
    <property type="entry name" value="alpha/beta hydrolase"/>
    <property type="match status" value="1"/>
</dbReference>
<proteinExistence type="predicted"/>
<dbReference type="InterPro" id="IPR029058">
    <property type="entry name" value="AB_hydrolase_fold"/>
</dbReference>
<organism evidence="1 2">
    <name type="scientific">Sphingomonas swuensis</name>
    <dbReference type="NCBI Taxonomy" id="977800"/>
    <lineage>
        <taxon>Bacteria</taxon>
        <taxon>Pseudomonadati</taxon>
        <taxon>Pseudomonadota</taxon>
        <taxon>Alphaproteobacteria</taxon>
        <taxon>Sphingomonadales</taxon>
        <taxon>Sphingomonadaceae</taxon>
        <taxon>Sphingomonas</taxon>
    </lineage>
</organism>
<evidence type="ECO:0000313" key="1">
    <source>
        <dbReference type="EMBL" id="GAA4015442.1"/>
    </source>
</evidence>
<dbReference type="PANTHER" id="PTHR36837:SF2">
    <property type="entry name" value="POLY(3-HYDROXYALKANOATE) POLYMERASE SUBUNIT PHAC"/>
    <property type="match status" value="1"/>
</dbReference>